<reference evidence="1 2" key="1">
    <citation type="submission" date="2017-08" db="EMBL/GenBank/DDBJ databases">
        <title>Pleomorphomonas carboxidotrophicus sp. nov., a new mesophilic hydrogenogenic carboxidotroph.</title>
        <authorList>
            <person name="Esquivel-Elizondo S."/>
            <person name="Krajmalnik-Brown R."/>
            <person name="Maldonado J."/>
        </authorList>
    </citation>
    <scope>NUCLEOTIDE SEQUENCE [LARGE SCALE GENOMIC DNA]</scope>
    <source>
        <strain evidence="1 2">SVCO-16</strain>
    </source>
</reference>
<dbReference type="AlphaFoldDB" id="A0A2G9WXJ9"/>
<organism evidence="1 2">
    <name type="scientific">Pleomorphomonas carboxyditropha</name>
    <dbReference type="NCBI Taxonomy" id="2023338"/>
    <lineage>
        <taxon>Bacteria</taxon>
        <taxon>Pseudomonadati</taxon>
        <taxon>Pseudomonadota</taxon>
        <taxon>Alphaproteobacteria</taxon>
        <taxon>Hyphomicrobiales</taxon>
        <taxon>Pleomorphomonadaceae</taxon>
        <taxon>Pleomorphomonas</taxon>
    </lineage>
</organism>
<evidence type="ECO:0000313" key="1">
    <source>
        <dbReference type="EMBL" id="PIO99445.1"/>
    </source>
</evidence>
<name>A0A2G9WXJ9_9HYPH</name>
<dbReference type="Proteomes" id="UP000231070">
    <property type="component" value="Unassembled WGS sequence"/>
</dbReference>
<sequence length="178" mass="19653">MSKAYRRPAQAIRITGSDGSTIEPIGDVVFASRRCVERNGELENTPYWFCSFSSDLDPRLFKEFAGSDACIVIFEPMKFVERALPHLNRAAPHAAKSLFPNEYFDPHFPCGYKPRAMVSKEMAFAYQREMRFALDPEGGPPLADGAFFVEIGSIEDIAAVYAASGDKIAGTGPRSFLA</sequence>
<gene>
    <name evidence="1" type="ORF">CJ014_09005</name>
</gene>
<comment type="caution">
    <text evidence="1">The sequence shown here is derived from an EMBL/GenBank/DDBJ whole genome shotgun (WGS) entry which is preliminary data.</text>
</comment>
<evidence type="ECO:0000313" key="2">
    <source>
        <dbReference type="Proteomes" id="UP000231070"/>
    </source>
</evidence>
<accession>A0A2G9WXJ9</accession>
<protein>
    <submittedName>
        <fullName evidence="1">Uncharacterized protein</fullName>
    </submittedName>
</protein>
<proteinExistence type="predicted"/>
<dbReference type="EMBL" id="NQVN01000004">
    <property type="protein sequence ID" value="PIO99445.1"/>
    <property type="molecule type" value="Genomic_DNA"/>
</dbReference>
<keyword evidence="2" id="KW-1185">Reference proteome</keyword>